<sequence>MPTTFQTRAREAFEEVLSTAEFVVEKSEIESEGNRPLTAKDAELVSLYMGPDAVDQVADHLLDAEQIHLSWHTPDHGVYGEFVFKDLRTCLSGLYMPYTDERLAPAEQLVMDEIKTLEESPGSGRLTALRVSMDMTPCRELWFYDMNQQRFELLDLNYSSYADTMLLTKGIPGWQYLYTDVRLDGGEFRHLASQLERSLDALEAVFPAHDYSVLRERMEARR</sequence>
<dbReference type="EMBL" id="JAUSYP010000001">
    <property type="protein sequence ID" value="MDQ0746687.1"/>
    <property type="molecule type" value="Genomic_DNA"/>
</dbReference>
<organism evidence="1 2">
    <name type="scientific">Streptomyces africanus</name>
    <dbReference type="NCBI Taxonomy" id="231024"/>
    <lineage>
        <taxon>Bacteria</taxon>
        <taxon>Bacillati</taxon>
        <taxon>Actinomycetota</taxon>
        <taxon>Actinomycetes</taxon>
        <taxon>Kitasatosporales</taxon>
        <taxon>Streptomycetaceae</taxon>
        <taxon>Streptomyces</taxon>
    </lineage>
</organism>
<evidence type="ECO:0000313" key="1">
    <source>
        <dbReference type="EMBL" id="MDQ0746687.1"/>
    </source>
</evidence>
<reference evidence="1 2" key="1">
    <citation type="submission" date="2023-07" db="EMBL/GenBank/DDBJ databases">
        <title>Comparative genomics of wheat-associated soil bacteria to identify genetic determinants of phenazine resistance.</title>
        <authorList>
            <person name="Mouncey N."/>
        </authorList>
    </citation>
    <scope>NUCLEOTIDE SEQUENCE [LARGE SCALE GENOMIC DNA]</scope>
    <source>
        <strain evidence="1 2">B3I12</strain>
    </source>
</reference>
<dbReference type="RefSeq" id="WP_307173704.1">
    <property type="nucleotide sequence ID" value="NZ_JAUSYP010000001.1"/>
</dbReference>
<evidence type="ECO:0000313" key="2">
    <source>
        <dbReference type="Proteomes" id="UP001232755"/>
    </source>
</evidence>
<name>A0ABU0QH36_9ACTN</name>
<protein>
    <submittedName>
        <fullName evidence="1">Uncharacterized protein</fullName>
    </submittedName>
</protein>
<keyword evidence="2" id="KW-1185">Reference proteome</keyword>
<dbReference type="Proteomes" id="UP001232755">
    <property type="component" value="Unassembled WGS sequence"/>
</dbReference>
<gene>
    <name evidence="1" type="ORF">QF034_000918</name>
</gene>
<comment type="caution">
    <text evidence="1">The sequence shown here is derived from an EMBL/GenBank/DDBJ whole genome shotgun (WGS) entry which is preliminary data.</text>
</comment>
<accession>A0ABU0QH36</accession>
<proteinExistence type="predicted"/>